<evidence type="ECO:0000313" key="6">
    <source>
        <dbReference type="Proteomes" id="UP001173465"/>
    </source>
</evidence>
<dbReference type="GO" id="GO:0004519">
    <property type="term" value="F:endonuclease activity"/>
    <property type="evidence" value="ECO:0007669"/>
    <property type="project" value="UniProtKB-KW"/>
</dbReference>
<dbReference type="InterPro" id="IPR000055">
    <property type="entry name" value="Restrct_endonuc_typeI_TRD"/>
</dbReference>
<dbReference type="PANTHER" id="PTHR30408">
    <property type="entry name" value="TYPE-1 RESTRICTION ENZYME ECOKI SPECIFICITY PROTEIN"/>
    <property type="match status" value="1"/>
</dbReference>
<reference evidence="5" key="2">
    <citation type="journal article" date="2022" name="Sci. Total Environ.">
        <title>Prevalence, transmission, and molecular epidemiology of tet(X)-positive bacteria among humans, animals, and environmental niches in China: An epidemiological, and genomic-based study.</title>
        <authorList>
            <person name="Dong N."/>
            <person name="Zeng Y."/>
            <person name="Cai C."/>
            <person name="Sun C."/>
            <person name="Lu J."/>
            <person name="Liu C."/>
            <person name="Zhou H."/>
            <person name="Sun Q."/>
            <person name="Shu L."/>
            <person name="Wang H."/>
            <person name="Wang Y."/>
            <person name="Wang S."/>
            <person name="Wu C."/>
            <person name="Chan E.W."/>
            <person name="Chen G."/>
            <person name="Shen Z."/>
            <person name="Chen S."/>
            <person name="Zhang R."/>
        </authorList>
    </citation>
    <scope>NUCLEOTIDE SEQUENCE</scope>
    <source>
        <strain evidence="5">DF46-2-2</strain>
    </source>
</reference>
<evidence type="ECO:0000256" key="3">
    <source>
        <dbReference type="ARBA" id="ARBA00023125"/>
    </source>
</evidence>
<dbReference type="Gene3D" id="1.10.287.1120">
    <property type="entry name" value="Bipartite methylase S protein"/>
    <property type="match status" value="1"/>
</dbReference>
<evidence type="ECO:0000259" key="4">
    <source>
        <dbReference type="Pfam" id="PF01420"/>
    </source>
</evidence>
<dbReference type="SUPFAM" id="SSF116734">
    <property type="entry name" value="DNA methylase specificity domain"/>
    <property type="match status" value="2"/>
</dbReference>
<dbReference type="PANTHER" id="PTHR30408:SF12">
    <property type="entry name" value="TYPE I RESTRICTION ENZYME MJAVIII SPECIFICITY SUBUNIT"/>
    <property type="match status" value="1"/>
</dbReference>
<evidence type="ECO:0000256" key="1">
    <source>
        <dbReference type="ARBA" id="ARBA00010923"/>
    </source>
</evidence>
<dbReference type="InterPro" id="IPR044946">
    <property type="entry name" value="Restrct_endonuc_typeI_TRD_sf"/>
</dbReference>
<dbReference type="InterPro" id="IPR052021">
    <property type="entry name" value="Type-I_RS_S_subunit"/>
</dbReference>
<keyword evidence="5" id="KW-0255">Endonuclease</keyword>
<name>A0AAW7DWZ5_9GAMM</name>
<dbReference type="Gene3D" id="3.90.220.20">
    <property type="entry name" value="DNA methylase specificity domains"/>
    <property type="match status" value="2"/>
</dbReference>
<dbReference type="CDD" id="cd17246">
    <property type="entry name" value="RMtype1_S_SonII-TRD2-CR2_like"/>
    <property type="match status" value="1"/>
</dbReference>
<dbReference type="EMBL" id="JACANB010000011">
    <property type="protein sequence ID" value="MDM1697226.1"/>
    <property type="molecule type" value="Genomic_DNA"/>
</dbReference>
<evidence type="ECO:0000256" key="2">
    <source>
        <dbReference type="ARBA" id="ARBA00022747"/>
    </source>
</evidence>
<dbReference type="Pfam" id="PF01420">
    <property type="entry name" value="Methylase_S"/>
    <property type="match status" value="1"/>
</dbReference>
<accession>A0AAW7DWZ5</accession>
<sequence length="444" mass="50699">MVKFAQLPKYEAYKDSEFPWVGMIPCEWEVSTLGNCLFPVSIKNYPDYPLLSITRELGVIERDIEDTNSNHNFIPDDLTGYKLLRQGQFGMNKMKAWQGSYGVSKFTGIVSPAYFVFEFTKSINPDYFNWAIRSQLYISYFGSASDGVRIGQWDLSKSRMKGIPFLLPSEQEQTLIANFLDQKTAQIDAAIAIKEQQIELLKERKQIIIQQAVTQGLDPNVPMKDSGVEWIGQIPEHWEVIKLKLLTNKIVDGAHFTPTYVDQGVPFLRVTDLTNMINGKINWEAVRYIPENEHKELIKRAKPEIGDVLLSKNGTIGLTKVIDWNEEFSIFVSLCLIKLKNSLRPEYFTAFFNSPIVDLQITFGSSRTSVTNLHLEKIKELLVILPPIEDQLKIVSYINQVSESYDPLIDVKLNQIQKLKEYKTTLINSAVTGKIKITPEMLQA</sequence>
<dbReference type="GO" id="GO:0009307">
    <property type="term" value="P:DNA restriction-modification system"/>
    <property type="evidence" value="ECO:0007669"/>
    <property type="project" value="UniProtKB-KW"/>
</dbReference>
<dbReference type="GO" id="GO:0003677">
    <property type="term" value="F:DNA binding"/>
    <property type="evidence" value="ECO:0007669"/>
    <property type="project" value="UniProtKB-KW"/>
</dbReference>
<dbReference type="AlphaFoldDB" id="A0AAW7DWZ5"/>
<keyword evidence="3" id="KW-0238">DNA-binding</keyword>
<keyword evidence="5" id="KW-0540">Nuclease</keyword>
<feature type="domain" description="Type I restriction modification DNA specificity" evidence="4">
    <location>
        <begin position="235"/>
        <end position="416"/>
    </location>
</feature>
<dbReference type="RefSeq" id="WP_286594474.1">
    <property type="nucleotide sequence ID" value="NZ_JACANB010000011.1"/>
</dbReference>
<dbReference type="Proteomes" id="UP001173465">
    <property type="component" value="Unassembled WGS sequence"/>
</dbReference>
<reference evidence="5" key="1">
    <citation type="submission" date="2020-06" db="EMBL/GenBank/DDBJ databases">
        <authorList>
            <person name="Dong N."/>
        </authorList>
    </citation>
    <scope>NUCLEOTIDE SEQUENCE</scope>
    <source>
        <strain evidence="5">DF46-2-2</strain>
    </source>
</reference>
<keyword evidence="5" id="KW-0378">Hydrolase</keyword>
<comment type="caution">
    <text evidence="5">The sequence shown here is derived from an EMBL/GenBank/DDBJ whole genome shotgun (WGS) entry which is preliminary data.</text>
</comment>
<organism evidence="5 6">
    <name type="scientific">Thiopseudomonas alkaliphila</name>
    <dbReference type="NCBI Taxonomy" id="1697053"/>
    <lineage>
        <taxon>Bacteria</taxon>
        <taxon>Pseudomonadati</taxon>
        <taxon>Pseudomonadota</taxon>
        <taxon>Gammaproteobacteria</taxon>
        <taxon>Pseudomonadales</taxon>
        <taxon>Pseudomonadaceae</taxon>
        <taxon>Thiopseudomonas</taxon>
    </lineage>
</organism>
<protein>
    <submittedName>
        <fullName evidence="5">Restriction endonuclease subunit S</fullName>
    </submittedName>
</protein>
<comment type="similarity">
    <text evidence="1">Belongs to the type-I restriction system S methylase family.</text>
</comment>
<evidence type="ECO:0000313" key="5">
    <source>
        <dbReference type="EMBL" id="MDM1697226.1"/>
    </source>
</evidence>
<proteinExistence type="inferred from homology"/>
<keyword evidence="2" id="KW-0680">Restriction system</keyword>
<gene>
    <name evidence="5" type="ORF">HX099_11235</name>
</gene>